<name>A0A0A9EMB0_ARUDO</name>
<feature type="compositionally biased region" description="Low complexity" evidence="1">
    <location>
        <begin position="19"/>
        <end position="45"/>
    </location>
</feature>
<reference evidence="2" key="2">
    <citation type="journal article" date="2015" name="Data Brief">
        <title>Shoot transcriptome of the giant reed, Arundo donax.</title>
        <authorList>
            <person name="Barrero R.A."/>
            <person name="Guerrero F.D."/>
            <person name="Moolhuijzen P."/>
            <person name="Goolsby J.A."/>
            <person name="Tidwell J."/>
            <person name="Bellgard S.E."/>
            <person name="Bellgard M.I."/>
        </authorList>
    </citation>
    <scope>NUCLEOTIDE SEQUENCE</scope>
    <source>
        <tissue evidence="2">Shoot tissue taken approximately 20 cm above the soil surface</tissue>
    </source>
</reference>
<feature type="region of interest" description="Disordered" evidence="1">
    <location>
        <begin position="68"/>
        <end position="89"/>
    </location>
</feature>
<feature type="compositionally biased region" description="Basic and acidic residues" evidence="1">
    <location>
        <begin position="80"/>
        <end position="89"/>
    </location>
</feature>
<evidence type="ECO:0000256" key="1">
    <source>
        <dbReference type="SAM" id="MobiDB-lite"/>
    </source>
</evidence>
<accession>A0A0A9EMB0</accession>
<dbReference type="AlphaFoldDB" id="A0A0A9EMB0"/>
<organism evidence="2">
    <name type="scientific">Arundo donax</name>
    <name type="common">Giant reed</name>
    <name type="synonym">Donax arundinaceus</name>
    <dbReference type="NCBI Taxonomy" id="35708"/>
    <lineage>
        <taxon>Eukaryota</taxon>
        <taxon>Viridiplantae</taxon>
        <taxon>Streptophyta</taxon>
        <taxon>Embryophyta</taxon>
        <taxon>Tracheophyta</taxon>
        <taxon>Spermatophyta</taxon>
        <taxon>Magnoliopsida</taxon>
        <taxon>Liliopsida</taxon>
        <taxon>Poales</taxon>
        <taxon>Poaceae</taxon>
        <taxon>PACMAD clade</taxon>
        <taxon>Arundinoideae</taxon>
        <taxon>Arundineae</taxon>
        <taxon>Arundo</taxon>
    </lineage>
</organism>
<proteinExistence type="predicted"/>
<reference evidence="2" key="1">
    <citation type="submission" date="2014-09" db="EMBL/GenBank/DDBJ databases">
        <authorList>
            <person name="Magalhaes I.L.F."/>
            <person name="Oliveira U."/>
            <person name="Santos F.R."/>
            <person name="Vidigal T.H.D.A."/>
            <person name="Brescovit A.D."/>
            <person name="Santos A.J."/>
        </authorList>
    </citation>
    <scope>NUCLEOTIDE SEQUENCE</scope>
    <source>
        <tissue evidence="2">Shoot tissue taken approximately 20 cm above the soil surface</tissue>
    </source>
</reference>
<evidence type="ECO:0000313" key="2">
    <source>
        <dbReference type="EMBL" id="JAE01252.1"/>
    </source>
</evidence>
<sequence length="89" mass="9375">MLLSAAPEPAFRNSPLQGSNGATSRTSTSGSSSSRPSTIHPSCSSTRRAGMAMCMITSPSHAITETFSRAPSTTAPGLHWRPEERLKSL</sequence>
<dbReference type="EMBL" id="GBRH01196644">
    <property type="protein sequence ID" value="JAE01252.1"/>
    <property type="molecule type" value="Transcribed_RNA"/>
</dbReference>
<feature type="region of interest" description="Disordered" evidence="1">
    <location>
        <begin position="1"/>
        <end position="46"/>
    </location>
</feature>
<protein>
    <submittedName>
        <fullName evidence="2">Uncharacterized protein</fullName>
    </submittedName>
</protein>